<organism evidence="1 2">
    <name type="scientific">Blautia argi</name>
    <dbReference type="NCBI Taxonomy" id="1912897"/>
    <lineage>
        <taxon>Bacteria</taxon>
        <taxon>Bacillati</taxon>
        <taxon>Bacillota</taxon>
        <taxon>Clostridia</taxon>
        <taxon>Lachnospirales</taxon>
        <taxon>Lachnospiraceae</taxon>
        <taxon>Blautia</taxon>
    </lineage>
</organism>
<dbReference type="Proteomes" id="UP000250003">
    <property type="component" value="Chromosome"/>
</dbReference>
<dbReference type="AlphaFoldDB" id="A0A2Z4U926"/>
<proteinExistence type="predicted"/>
<protein>
    <submittedName>
        <fullName evidence="1">Uncharacterized protein</fullName>
    </submittedName>
</protein>
<name>A0A2Z4U926_9FIRM</name>
<dbReference type="EMBL" id="CP030280">
    <property type="protein sequence ID" value="AWY97536.1"/>
    <property type="molecule type" value="Genomic_DNA"/>
</dbReference>
<sequence>MPEESGISDLCQNMVFLSDVEKMAPVSDEFWEKIVGEIEIFLLLFLAGLFRSAVSPRIALKIRKFKNFEAFEKNLKKGVDKSCISSI</sequence>
<keyword evidence="2" id="KW-1185">Reference proteome</keyword>
<dbReference type="KEGG" id="blau:DQQ01_04540"/>
<gene>
    <name evidence="1" type="ORF">DQQ01_04540</name>
</gene>
<reference evidence="2" key="1">
    <citation type="submission" date="2018-06" db="EMBL/GenBank/DDBJ databases">
        <title>Description of Blautia argi sp. nov., a new anaerobic isolated from dog feces.</title>
        <authorList>
            <person name="Chang Y.-H."/>
            <person name="Paek J."/>
            <person name="Shin Y."/>
        </authorList>
    </citation>
    <scope>NUCLEOTIDE SEQUENCE [LARGE SCALE GENOMIC DNA]</scope>
    <source>
        <strain evidence="2">KCTC 15426</strain>
    </source>
</reference>
<evidence type="ECO:0000313" key="2">
    <source>
        <dbReference type="Proteomes" id="UP000250003"/>
    </source>
</evidence>
<evidence type="ECO:0000313" key="1">
    <source>
        <dbReference type="EMBL" id="AWY97536.1"/>
    </source>
</evidence>
<accession>A0A2Z4U926</accession>